<evidence type="ECO:0000313" key="7">
    <source>
        <dbReference type="EMBL" id="HBH2618530.1"/>
    </source>
</evidence>
<organism evidence="7 8">
    <name type="scientific">Clostridioides difficile</name>
    <name type="common">Peptoclostridium difficile</name>
    <dbReference type="NCBI Taxonomy" id="1496"/>
    <lineage>
        <taxon>Bacteria</taxon>
        <taxon>Bacillati</taxon>
        <taxon>Bacillota</taxon>
        <taxon>Clostridia</taxon>
        <taxon>Peptostreptococcales</taxon>
        <taxon>Peptostreptococcaceae</taxon>
        <taxon>Clostridioides</taxon>
    </lineage>
</organism>
<dbReference type="GO" id="GO:0005886">
    <property type="term" value="C:plasma membrane"/>
    <property type="evidence" value="ECO:0007669"/>
    <property type="project" value="UniProtKB-SubCell"/>
</dbReference>
<feature type="transmembrane region" description="Helical" evidence="6">
    <location>
        <begin position="233"/>
        <end position="256"/>
    </location>
</feature>
<comment type="function">
    <text evidence="6">Catalyzes the transfer of a lysyl group from L-lysyl-tRNA(Lys) to membrane-bound phosphatidylglycerol (PG), which produces lysylphosphatidylglycerol (LPG), a major component of the bacterial membrane with a positive net charge. LPG synthesis contributes to bacterial virulence as it is involved in the resistance mechanism against cationic antimicrobial peptides (CAMP) produces by the host's immune system (defensins, cathelicidins) and by the competing microorganisms.</text>
</comment>
<dbReference type="GO" id="GO:0046677">
    <property type="term" value="P:response to antibiotic"/>
    <property type="evidence" value="ECO:0007669"/>
    <property type="project" value="UniProtKB-KW"/>
</dbReference>
<keyword evidence="2" id="KW-1003">Cell membrane</keyword>
<dbReference type="GO" id="GO:0006629">
    <property type="term" value="P:lipid metabolic process"/>
    <property type="evidence" value="ECO:0007669"/>
    <property type="project" value="UniProtKB-KW"/>
</dbReference>
<dbReference type="PANTHER" id="PTHR37693">
    <property type="entry name" value="PHOSPHATIDYLGLYCEROL LYSYLTRANSFERASE"/>
    <property type="match status" value="1"/>
</dbReference>
<feature type="transmembrane region" description="Helical" evidence="6">
    <location>
        <begin position="12"/>
        <end position="29"/>
    </location>
</feature>
<feature type="transmembrane region" description="Helical" evidence="6">
    <location>
        <begin position="130"/>
        <end position="146"/>
    </location>
</feature>
<evidence type="ECO:0000256" key="6">
    <source>
        <dbReference type="RuleBase" id="RU363042"/>
    </source>
</evidence>
<gene>
    <name evidence="6" type="primary">mprF</name>
    <name evidence="7" type="ORF">KRQ00_000251</name>
</gene>
<dbReference type="Pfam" id="PF03706">
    <property type="entry name" value="LPG_synthase_TM"/>
    <property type="match status" value="1"/>
</dbReference>
<keyword evidence="4 6" id="KW-1133">Transmembrane helix</keyword>
<name>A0A9P3TXA5_CLODI</name>
<accession>A0A9P3TXA5</accession>
<sequence length="360" mass="41170">MRKLSKREKDFIQYGFLLFLICITTYLVLTTLDIKLIPKIIRLVNKTYIFLGILTIIVYMIIESIVTHLIINAVQKTKVKFIGIKMATMGFYYNLVTPFASGSQPMQIYALTKYDVSLSKSVAIVTNKTVVFQSTVTVFCGILILLNKSLLMEQVHSVKVLITFGMIMNVSMLLGGLLIVFSPKQVKMIAEVLINFLSKFKTFKFLDSKRDRINHYIDDYNYSIKIFIKNVRILVLSILLTVLQLIAYFSIVYCVYKASNLRGVSYVHIMTLQVFLYMAISPIPTPGNVGANEVTFFTMFSNIIPKELLGYSVLLYSGFVYYFILIVSGIFTFGTHYTLNSWKKENKVNSNLDKVIEKLN</sequence>
<evidence type="ECO:0000256" key="3">
    <source>
        <dbReference type="ARBA" id="ARBA00022692"/>
    </source>
</evidence>
<feature type="transmembrane region" description="Helical" evidence="6">
    <location>
        <begin position="49"/>
        <end position="71"/>
    </location>
</feature>
<dbReference type="EC" id="2.3.2.3" evidence="6"/>
<dbReference type="RefSeq" id="WP_003430633.1">
    <property type="nucleotide sequence ID" value="NZ_AP025558.1"/>
</dbReference>
<dbReference type="GO" id="GO:0050071">
    <property type="term" value="F:phosphatidylglycerol lysyltransferase activity"/>
    <property type="evidence" value="ECO:0007669"/>
    <property type="project" value="UniProtKB-EC"/>
</dbReference>
<evidence type="ECO:0000313" key="8">
    <source>
        <dbReference type="Proteomes" id="UP000879542"/>
    </source>
</evidence>
<keyword evidence="6" id="KW-0046">Antibiotic resistance</keyword>
<comment type="similarity">
    <text evidence="6">Belongs to the LPG synthase family.</text>
</comment>
<reference evidence="7" key="1">
    <citation type="journal article" date="2018" name="Genome Biol.">
        <title>SKESA: strategic k-mer extension for scrupulous assemblies.</title>
        <authorList>
            <person name="Souvorov A."/>
            <person name="Agarwala R."/>
            <person name="Lipman D.J."/>
        </authorList>
    </citation>
    <scope>NUCLEOTIDE SEQUENCE</scope>
    <source>
        <strain evidence="7">Clostridioides</strain>
    </source>
</reference>
<evidence type="ECO:0000256" key="2">
    <source>
        <dbReference type="ARBA" id="ARBA00022475"/>
    </source>
</evidence>
<dbReference type="EMBL" id="DAEQIJ010000001">
    <property type="protein sequence ID" value="HBH2618530.1"/>
    <property type="molecule type" value="Genomic_DNA"/>
</dbReference>
<dbReference type="NCBIfam" id="TIGR00374">
    <property type="entry name" value="flippase-like domain"/>
    <property type="match status" value="1"/>
</dbReference>
<protein>
    <recommendedName>
        <fullName evidence="6">Phosphatidylglycerol lysyltransferase</fullName>
        <ecNumber evidence="6">2.3.2.3</ecNumber>
    </recommendedName>
    <alternativeName>
        <fullName evidence="6">Lysylphosphatidylglycerol synthase</fullName>
    </alternativeName>
</protein>
<feature type="transmembrane region" description="Helical" evidence="6">
    <location>
        <begin position="158"/>
        <end position="181"/>
    </location>
</feature>
<proteinExistence type="inferred from homology"/>
<keyword evidence="3 6" id="KW-0812">Transmembrane</keyword>
<dbReference type="Proteomes" id="UP000879542">
    <property type="component" value="Unassembled WGS sequence"/>
</dbReference>
<evidence type="ECO:0000256" key="5">
    <source>
        <dbReference type="ARBA" id="ARBA00023136"/>
    </source>
</evidence>
<keyword evidence="5 6" id="KW-0472">Membrane</keyword>
<evidence type="ECO:0000256" key="4">
    <source>
        <dbReference type="ARBA" id="ARBA00022989"/>
    </source>
</evidence>
<keyword evidence="6" id="KW-0443">Lipid metabolism</keyword>
<comment type="subcellular location">
    <subcellularLocation>
        <location evidence="1 6">Cell membrane</location>
        <topology evidence="1 6">Multi-pass membrane protein</topology>
    </subcellularLocation>
</comment>
<comment type="caution">
    <text evidence="7">The sequence shown here is derived from an EMBL/GenBank/DDBJ whole genome shotgun (WGS) entry which is preliminary data.</text>
</comment>
<dbReference type="AlphaFoldDB" id="A0A9P3TXA5"/>
<evidence type="ECO:0000256" key="1">
    <source>
        <dbReference type="ARBA" id="ARBA00004651"/>
    </source>
</evidence>
<dbReference type="PANTHER" id="PTHR37693:SF1">
    <property type="entry name" value="INTEGRAL MEMBRANE PROTEIN"/>
    <property type="match status" value="1"/>
</dbReference>
<comment type="catalytic activity">
    <reaction evidence="6">
        <text>L-lysyl-tRNA(Lys) + a 1,2-diacyl-sn-glycero-3-phospho-(1'-sn-glycerol) = a 1,2-diacyl-sn-glycero-3-phospho-1'-(3'-O-L-lysyl)-sn-glycerol + tRNA(Lys)</text>
        <dbReference type="Rhea" id="RHEA:10668"/>
        <dbReference type="Rhea" id="RHEA-COMP:9696"/>
        <dbReference type="Rhea" id="RHEA-COMP:9697"/>
        <dbReference type="ChEBI" id="CHEBI:64716"/>
        <dbReference type="ChEBI" id="CHEBI:75792"/>
        <dbReference type="ChEBI" id="CHEBI:78442"/>
        <dbReference type="ChEBI" id="CHEBI:78529"/>
        <dbReference type="EC" id="2.3.2.3"/>
    </reaction>
</comment>
<keyword evidence="6" id="KW-0808">Transferase</keyword>
<dbReference type="InterPro" id="IPR022791">
    <property type="entry name" value="L-PG_synthase/AglD"/>
</dbReference>
<reference evidence="7" key="2">
    <citation type="submission" date="2021-06" db="EMBL/GenBank/DDBJ databases">
        <authorList>
            <consortium name="NCBI Pathogen Detection Project"/>
        </authorList>
    </citation>
    <scope>NUCLEOTIDE SEQUENCE</scope>
    <source>
        <strain evidence="7">Clostridioides</strain>
    </source>
</reference>
<feature type="transmembrane region" description="Helical" evidence="6">
    <location>
        <begin position="319"/>
        <end position="339"/>
    </location>
</feature>